<dbReference type="EMBL" id="VCGU01000001">
    <property type="protein sequence ID" value="TRY81129.1"/>
    <property type="molecule type" value="Genomic_DNA"/>
</dbReference>
<feature type="chain" id="PRO_5022077116" evidence="1">
    <location>
        <begin position="22"/>
        <end position="188"/>
    </location>
</feature>
<dbReference type="Proteomes" id="UP000318571">
    <property type="component" value="Chromosome 12"/>
</dbReference>
<comment type="caution">
    <text evidence="2">The sequence shown here is derived from an EMBL/GenBank/DDBJ whole genome shotgun (WGS) entry which is preliminary data.</text>
</comment>
<evidence type="ECO:0000313" key="3">
    <source>
        <dbReference type="Proteomes" id="UP000318571"/>
    </source>
</evidence>
<keyword evidence="1" id="KW-0732">Signal</keyword>
<dbReference type="Gene3D" id="2.70.170.10">
    <property type="entry name" value="Neurotransmitter-gated ion-channel ligand-binding domain"/>
    <property type="match status" value="1"/>
</dbReference>
<dbReference type="GO" id="GO:0005230">
    <property type="term" value="F:extracellular ligand-gated monoatomic ion channel activity"/>
    <property type="evidence" value="ECO:0007669"/>
    <property type="project" value="InterPro"/>
</dbReference>
<gene>
    <name evidence="2" type="ORF">TCAL_14453</name>
</gene>
<proteinExistence type="predicted"/>
<keyword evidence="3" id="KW-1185">Reference proteome</keyword>
<evidence type="ECO:0000256" key="1">
    <source>
        <dbReference type="SAM" id="SignalP"/>
    </source>
</evidence>
<protein>
    <submittedName>
        <fullName evidence="2">Uncharacterized protein</fullName>
    </submittedName>
</protein>
<dbReference type="GO" id="GO:0016020">
    <property type="term" value="C:membrane"/>
    <property type="evidence" value="ECO:0007669"/>
    <property type="project" value="InterPro"/>
</dbReference>
<dbReference type="SUPFAM" id="SSF63712">
    <property type="entry name" value="Nicotinic receptor ligand binding domain-like"/>
    <property type="match status" value="1"/>
</dbReference>
<dbReference type="InterPro" id="IPR036734">
    <property type="entry name" value="Neur_chan_lig-bd_sf"/>
</dbReference>
<organism evidence="2 3">
    <name type="scientific">Tigriopus californicus</name>
    <name type="common">Marine copepod</name>
    <dbReference type="NCBI Taxonomy" id="6832"/>
    <lineage>
        <taxon>Eukaryota</taxon>
        <taxon>Metazoa</taxon>
        <taxon>Ecdysozoa</taxon>
        <taxon>Arthropoda</taxon>
        <taxon>Crustacea</taxon>
        <taxon>Multicrustacea</taxon>
        <taxon>Hexanauplia</taxon>
        <taxon>Copepoda</taxon>
        <taxon>Harpacticoida</taxon>
        <taxon>Harpacticidae</taxon>
        <taxon>Tigriopus</taxon>
    </lineage>
</organism>
<dbReference type="AlphaFoldDB" id="A0A553PTX7"/>
<accession>A0A553PTX7</accession>
<reference evidence="2 3" key="1">
    <citation type="journal article" date="2018" name="Nat. Ecol. Evol.">
        <title>Genomic signatures of mitonuclear coevolution across populations of Tigriopus californicus.</title>
        <authorList>
            <person name="Barreto F.S."/>
            <person name="Watson E.T."/>
            <person name="Lima T.G."/>
            <person name="Willett C.S."/>
            <person name="Edmands S."/>
            <person name="Li W."/>
            <person name="Burton R.S."/>
        </authorList>
    </citation>
    <scope>NUCLEOTIDE SEQUENCE [LARGE SCALE GENOMIC DNA]</scope>
    <source>
        <strain evidence="2 3">San Diego</strain>
    </source>
</reference>
<name>A0A553PTX7_TIGCA</name>
<evidence type="ECO:0000313" key="2">
    <source>
        <dbReference type="EMBL" id="TRY81129.1"/>
    </source>
</evidence>
<feature type="signal peptide" evidence="1">
    <location>
        <begin position="1"/>
        <end position="21"/>
    </location>
</feature>
<sequence>MGLRSVLLVLCVFHLYQCGKGDAPTHGPAVSCEAPKKKILCLHREYSKFDLPFRNDHNTIDIGIEISDVLKIDDKDYSITFSLYFNVQWSEPRLNLSVDFFNSENITSEDHLVPAMQASQRYAMIETQVLQMFILKDVGLFKTSSNNDAYGFLYDIPSAQAVTTWQINEATKYNVPTSCQYVNGVETL</sequence>